<evidence type="ECO:0000256" key="2">
    <source>
        <dbReference type="ARBA" id="ARBA00023012"/>
    </source>
</evidence>
<keyword evidence="4 7" id="KW-0238">DNA-binding</keyword>
<dbReference type="PROSITE" id="PS50110">
    <property type="entry name" value="RESPONSE_REGULATORY"/>
    <property type="match status" value="1"/>
</dbReference>
<keyword evidence="5" id="KW-0804">Transcription</keyword>
<name>I0I2G0_CALAS</name>
<dbReference type="EMBL" id="AP012337">
    <property type="protein sequence ID" value="BAL99447.1"/>
    <property type="molecule type" value="Genomic_DNA"/>
</dbReference>
<dbReference type="InterPro" id="IPR016032">
    <property type="entry name" value="Sig_transdc_resp-reg_C-effctor"/>
</dbReference>
<dbReference type="OrthoDB" id="9790442at2"/>
<dbReference type="GO" id="GO:0032993">
    <property type="term" value="C:protein-DNA complex"/>
    <property type="evidence" value="ECO:0007669"/>
    <property type="project" value="TreeGrafter"/>
</dbReference>
<dbReference type="GO" id="GO:0000976">
    <property type="term" value="F:transcription cis-regulatory region binding"/>
    <property type="evidence" value="ECO:0007669"/>
    <property type="project" value="TreeGrafter"/>
</dbReference>
<evidence type="ECO:0000256" key="1">
    <source>
        <dbReference type="ARBA" id="ARBA00022553"/>
    </source>
</evidence>
<dbReference type="Proteomes" id="UP000007880">
    <property type="component" value="Chromosome"/>
</dbReference>
<protein>
    <submittedName>
        <fullName evidence="10">Putative OmpR family two-component response regulator</fullName>
    </submittedName>
</protein>
<organism evidence="10 11">
    <name type="scientific">Caldilinea aerophila (strain DSM 14535 / JCM 11387 / NBRC 104270 / STL-6-O1)</name>
    <dbReference type="NCBI Taxonomy" id="926550"/>
    <lineage>
        <taxon>Bacteria</taxon>
        <taxon>Bacillati</taxon>
        <taxon>Chloroflexota</taxon>
        <taxon>Caldilineae</taxon>
        <taxon>Caldilineales</taxon>
        <taxon>Caldilineaceae</taxon>
        <taxon>Caldilinea</taxon>
    </lineage>
</organism>
<reference evidence="10 11" key="1">
    <citation type="submission" date="2012-02" db="EMBL/GenBank/DDBJ databases">
        <title>Complete genome sequence of Caldilinea aerophila DSM 14535 (= NBRC 102666).</title>
        <authorList>
            <person name="Oguchi A."/>
            <person name="Hosoyama A."/>
            <person name="Sekine M."/>
            <person name="Fukai R."/>
            <person name="Kato Y."/>
            <person name="Nakamura S."/>
            <person name="Hanada S."/>
            <person name="Yamazaki S."/>
            <person name="Fujita N."/>
        </authorList>
    </citation>
    <scope>NUCLEOTIDE SEQUENCE [LARGE SCALE GENOMIC DNA]</scope>
    <source>
        <strain evidence="11">DSM 14535 / JCM 11387 / NBRC 104270 / STL-6-O1</strain>
    </source>
</reference>
<dbReference type="Pfam" id="PF00072">
    <property type="entry name" value="Response_reg"/>
    <property type="match status" value="1"/>
</dbReference>
<dbReference type="SUPFAM" id="SSF46894">
    <property type="entry name" value="C-terminal effector domain of the bipartite response regulators"/>
    <property type="match status" value="1"/>
</dbReference>
<evidence type="ECO:0000259" key="8">
    <source>
        <dbReference type="PROSITE" id="PS50110"/>
    </source>
</evidence>
<dbReference type="CDD" id="cd17574">
    <property type="entry name" value="REC_OmpR"/>
    <property type="match status" value="1"/>
</dbReference>
<dbReference type="STRING" id="926550.CLDAP_14080"/>
<dbReference type="GO" id="GO:0006355">
    <property type="term" value="P:regulation of DNA-templated transcription"/>
    <property type="evidence" value="ECO:0007669"/>
    <property type="project" value="InterPro"/>
</dbReference>
<dbReference type="InterPro" id="IPR039420">
    <property type="entry name" value="WalR-like"/>
</dbReference>
<dbReference type="GO" id="GO:0005829">
    <property type="term" value="C:cytosol"/>
    <property type="evidence" value="ECO:0007669"/>
    <property type="project" value="TreeGrafter"/>
</dbReference>
<dbReference type="Pfam" id="PF00486">
    <property type="entry name" value="Trans_reg_C"/>
    <property type="match status" value="1"/>
</dbReference>
<dbReference type="GO" id="GO:0000156">
    <property type="term" value="F:phosphorelay response regulator activity"/>
    <property type="evidence" value="ECO:0007669"/>
    <property type="project" value="TreeGrafter"/>
</dbReference>
<evidence type="ECO:0000256" key="6">
    <source>
        <dbReference type="PROSITE-ProRule" id="PRU00169"/>
    </source>
</evidence>
<keyword evidence="11" id="KW-1185">Reference proteome</keyword>
<dbReference type="RefSeq" id="WP_014432687.1">
    <property type="nucleotide sequence ID" value="NC_017079.1"/>
</dbReference>
<feature type="domain" description="Response regulatory" evidence="8">
    <location>
        <begin position="4"/>
        <end position="117"/>
    </location>
</feature>
<dbReference type="InterPro" id="IPR011006">
    <property type="entry name" value="CheY-like_superfamily"/>
</dbReference>
<dbReference type="InterPro" id="IPR001867">
    <property type="entry name" value="OmpR/PhoB-type_DNA-bd"/>
</dbReference>
<dbReference type="CDD" id="cd00383">
    <property type="entry name" value="trans_reg_C"/>
    <property type="match status" value="1"/>
</dbReference>
<accession>I0I2G0</accession>
<feature type="domain" description="OmpR/PhoB-type" evidence="9">
    <location>
        <begin position="127"/>
        <end position="228"/>
    </location>
</feature>
<evidence type="ECO:0000256" key="5">
    <source>
        <dbReference type="ARBA" id="ARBA00023163"/>
    </source>
</evidence>
<keyword evidence="3" id="KW-0805">Transcription regulation</keyword>
<dbReference type="PANTHER" id="PTHR48111:SF50">
    <property type="entry name" value="KDP OPERON TRANSCRIPTIONAL REGULATORY PROTEIN KDPE"/>
    <property type="match status" value="1"/>
</dbReference>
<dbReference type="Gene3D" id="1.10.10.10">
    <property type="entry name" value="Winged helix-like DNA-binding domain superfamily/Winged helix DNA-binding domain"/>
    <property type="match status" value="1"/>
</dbReference>
<evidence type="ECO:0000259" key="9">
    <source>
        <dbReference type="PROSITE" id="PS51755"/>
    </source>
</evidence>
<dbReference type="eggNOG" id="COG0745">
    <property type="taxonomic scope" value="Bacteria"/>
</dbReference>
<evidence type="ECO:0000256" key="4">
    <source>
        <dbReference type="ARBA" id="ARBA00023125"/>
    </source>
</evidence>
<dbReference type="AlphaFoldDB" id="I0I2G0"/>
<dbReference type="HOGENOM" id="CLU_000445_30_4_0"/>
<keyword evidence="1 6" id="KW-0597">Phosphoprotein</keyword>
<feature type="modified residue" description="4-aspartylphosphate" evidence="6">
    <location>
        <position position="53"/>
    </location>
</feature>
<proteinExistence type="predicted"/>
<gene>
    <name evidence="10" type="ordered locus">CLDAP_14080</name>
</gene>
<dbReference type="Gene3D" id="6.10.250.690">
    <property type="match status" value="1"/>
</dbReference>
<evidence type="ECO:0000256" key="3">
    <source>
        <dbReference type="ARBA" id="ARBA00023015"/>
    </source>
</evidence>
<dbReference type="PATRIC" id="fig|926550.5.peg.1487"/>
<dbReference type="Gene3D" id="3.40.50.2300">
    <property type="match status" value="1"/>
</dbReference>
<feature type="DNA-binding region" description="OmpR/PhoB-type" evidence="7">
    <location>
        <begin position="127"/>
        <end position="228"/>
    </location>
</feature>
<evidence type="ECO:0000256" key="7">
    <source>
        <dbReference type="PROSITE-ProRule" id="PRU01091"/>
    </source>
</evidence>
<keyword evidence="2" id="KW-0902">Two-component regulatory system</keyword>
<dbReference type="SMART" id="SM00862">
    <property type="entry name" value="Trans_reg_C"/>
    <property type="match status" value="1"/>
</dbReference>
<dbReference type="PANTHER" id="PTHR48111">
    <property type="entry name" value="REGULATOR OF RPOS"/>
    <property type="match status" value="1"/>
</dbReference>
<dbReference type="SMART" id="SM00448">
    <property type="entry name" value="REC"/>
    <property type="match status" value="1"/>
</dbReference>
<dbReference type="InterPro" id="IPR036388">
    <property type="entry name" value="WH-like_DNA-bd_sf"/>
</dbReference>
<sequence length="229" mass="26231">MGVTILVVDDDPVLSELVSYILHAEGYDPVVASNGEEGLRLFHATNPALVLLDVTMPEMDGFEVCRRIRAISSTPIIMLTAQGSEDAIVKGLDLGADDYVTKPFQLKPLMARVRANLRRANAPQPHYGKVTYQDEYLTIDLESHRVLVKGEPVKLTPTEYKLLALLVKNRGRVLEFRQLLEQVWGFEYIDEVDYLRVYIWHLRRKIEPDPKNPRYLHNELSIGYRFDPL</sequence>
<evidence type="ECO:0000313" key="10">
    <source>
        <dbReference type="EMBL" id="BAL99447.1"/>
    </source>
</evidence>
<dbReference type="PROSITE" id="PS51755">
    <property type="entry name" value="OMPR_PHOB"/>
    <property type="match status" value="1"/>
</dbReference>
<dbReference type="KEGG" id="cap:CLDAP_14080"/>
<dbReference type="FunFam" id="3.40.50.2300:FF:000001">
    <property type="entry name" value="DNA-binding response regulator PhoB"/>
    <property type="match status" value="1"/>
</dbReference>
<dbReference type="InterPro" id="IPR001789">
    <property type="entry name" value="Sig_transdc_resp-reg_receiver"/>
</dbReference>
<dbReference type="SUPFAM" id="SSF52172">
    <property type="entry name" value="CheY-like"/>
    <property type="match status" value="1"/>
</dbReference>
<evidence type="ECO:0000313" key="11">
    <source>
        <dbReference type="Proteomes" id="UP000007880"/>
    </source>
</evidence>